<dbReference type="OrthoDB" id="9907777at2759"/>
<dbReference type="PANTHER" id="PTHR23414:SF2">
    <property type="entry name" value="PROTEIN ADM2"/>
    <property type="match status" value="1"/>
</dbReference>
<sequence>MRSFLPLVVYCISLLSLQQLSASPAGERPDGNRLNHQKEPIDQERELSTPSEGQSNTVPASPAASKLHKWMLSLVRHPPASSLRTASPGLTWAQPDEAFQIKRRAKRSRGHGHSKGGRNHHQHLQFKRVGCVLGTCQVQNLSHRLYQLIGQNGREESSPINPRSPHSYG</sequence>
<dbReference type="CTD" id="403114"/>
<dbReference type="RefSeq" id="XP_016537246.1">
    <property type="nucleotide sequence ID" value="XM_016681760.1"/>
</dbReference>
<dbReference type="AlphaFoldDB" id="A0A087XIF9"/>
<dbReference type="RefSeq" id="XP_016537247.1">
    <property type="nucleotide sequence ID" value="XM_016681761.1"/>
</dbReference>
<dbReference type="InterPro" id="IPR051665">
    <property type="entry name" value="Adrenomedullin-reg_peptide"/>
</dbReference>
<dbReference type="GO" id="GO:0005179">
    <property type="term" value="F:hormone activity"/>
    <property type="evidence" value="ECO:0007669"/>
    <property type="project" value="InterPro"/>
</dbReference>
<dbReference type="Pfam" id="PF00214">
    <property type="entry name" value="Calc_CGRP_IAPP"/>
    <property type="match status" value="1"/>
</dbReference>
<feature type="region of interest" description="Disordered" evidence="6">
    <location>
        <begin position="103"/>
        <end position="122"/>
    </location>
</feature>
<dbReference type="OMA" id="RGGHHYP"/>
<comment type="similarity">
    <text evidence="2">Belongs to the adrenomedullin family.</text>
</comment>
<evidence type="ECO:0000313" key="8">
    <source>
        <dbReference type="Ensembl" id="ENSPFOP00000005562.1"/>
    </source>
</evidence>
<protein>
    <submittedName>
        <fullName evidence="8">Adrenomedullin 2a</fullName>
    </submittedName>
</protein>
<keyword evidence="5" id="KW-1015">Disulfide bond</keyword>
<evidence type="ECO:0000256" key="5">
    <source>
        <dbReference type="ARBA" id="ARBA00023157"/>
    </source>
</evidence>
<comment type="subcellular location">
    <subcellularLocation>
        <location evidence="1">Secreted</location>
    </subcellularLocation>
</comment>
<dbReference type="GO" id="GO:0003073">
    <property type="term" value="P:regulation of systemic arterial blood pressure"/>
    <property type="evidence" value="ECO:0007669"/>
    <property type="project" value="TreeGrafter"/>
</dbReference>
<name>A0A087XIF9_POEFO</name>
<feature type="signal peptide" evidence="7">
    <location>
        <begin position="1"/>
        <end position="22"/>
    </location>
</feature>
<evidence type="ECO:0000256" key="7">
    <source>
        <dbReference type="SAM" id="SignalP"/>
    </source>
</evidence>
<evidence type="ECO:0000256" key="3">
    <source>
        <dbReference type="ARBA" id="ARBA00022525"/>
    </source>
</evidence>
<dbReference type="KEGG" id="pfor:103151800"/>
<feature type="compositionally biased region" description="Polar residues" evidence="6">
    <location>
        <begin position="48"/>
        <end position="59"/>
    </location>
</feature>
<accession>A0A087XIF9</accession>
<keyword evidence="3" id="KW-0964">Secreted</keyword>
<reference evidence="9" key="1">
    <citation type="submission" date="2013-10" db="EMBL/GenBank/DDBJ databases">
        <authorList>
            <person name="Schartl M."/>
            <person name="Warren W."/>
        </authorList>
    </citation>
    <scope>NUCLEOTIDE SEQUENCE [LARGE SCALE GENOMIC DNA]</scope>
    <source>
        <strain evidence="9">female</strain>
    </source>
</reference>
<evidence type="ECO:0000256" key="2">
    <source>
        <dbReference type="ARBA" id="ARBA00010575"/>
    </source>
</evidence>
<dbReference type="STRING" id="48698.ENSPFOP00000005562"/>
<dbReference type="EMBL" id="AYCK01014469">
    <property type="status" value="NOT_ANNOTATED_CDS"/>
    <property type="molecule type" value="Genomic_DNA"/>
</dbReference>
<keyword evidence="9" id="KW-1185">Reference proteome</keyword>
<dbReference type="GO" id="GO:0010460">
    <property type="term" value="P:positive regulation of heart rate"/>
    <property type="evidence" value="ECO:0007669"/>
    <property type="project" value="TreeGrafter"/>
</dbReference>
<feature type="region of interest" description="Disordered" evidence="6">
    <location>
        <begin position="41"/>
        <end position="63"/>
    </location>
</feature>
<reference evidence="8" key="3">
    <citation type="submission" date="2025-09" db="UniProtKB">
        <authorList>
            <consortium name="Ensembl"/>
        </authorList>
    </citation>
    <scope>IDENTIFICATION</scope>
</reference>
<proteinExistence type="inferred from homology"/>
<reference evidence="8" key="2">
    <citation type="submission" date="2025-08" db="UniProtKB">
        <authorList>
            <consortium name="Ensembl"/>
        </authorList>
    </citation>
    <scope>IDENTIFICATION</scope>
</reference>
<keyword evidence="4 7" id="KW-0732">Signal</keyword>
<dbReference type="InterPro" id="IPR021116">
    <property type="entry name" value="Calcitonin/adrenomedullin"/>
</dbReference>
<evidence type="ECO:0000256" key="1">
    <source>
        <dbReference type="ARBA" id="ARBA00004613"/>
    </source>
</evidence>
<dbReference type="GO" id="GO:0007189">
    <property type="term" value="P:adenylate cyclase-activating G protein-coupled receptor signaling pathway"/>
    <property type="evidence" value="ECO:0007669"/>
    <property type="project" value="TreeGrafter"/>
</dbReference>
<dbReference type="eggNOG" id="ENOG502S7F2">
    <property type="taxonomic scope" value="Eukaryota"/>
</dbReference>
<evidence type="ECO:0000256" key="4">
    <source>
        <dbReference type="ARBA" id="ARBA00022729"/>
    </source>
</evidence>
<dbReference type="RefSeq" id="XP_007572090.1">
    <property type="nucleotide sequence ID" value="XM_007572028.2"/>
</dbReference>
<dbReference type="GeneTree" id="ENSGT00940000154380"/>
<dbReference type="PANTHER" id="PTHR23414">
    <property type="entry name" value="ADRENOMEDULLIN, ADM"/>
    <property type="match status" value="1"/>
</dbReference>
<organism evidence="8 9">
    <name type="scientific">Poecilia formosa</name>
    <name type="common">Amazon molly</name>
    <name type="synonym">Limia formosa</name>
    <dbReference type="NCBI Taxonomy" id="48698"/>
    <lineage>
        <taxon>Eukaryota</taxon>
        <taxon>Metazoa</taxon>
        <taxon>Chordata</taxon>
        <taxon>Craniata</taxon>
        <taxon>Vertebrata</taxon>
        <taxon>Euteleostomi</taxon>
        <taxon>Actinopterygii</taxon>
        <taxon>Neopterygii</taxon>
        <taxon>Teleostei</taxon>
        <taxon>Neoteleostei</taxon>
        <taxon>Acanthomorphata</taxon>
        <taxon>Ovalentaria</taxon>
        <taxon>Atherinomorphae</taxon>
        <taxon>Cyprinodontiformes</taxon>
        <taxon>Poeciliidae</taxon>
        <taxon>Poeciliinae</taxon>
        <taxon>Poecilia</taxon>
    </lineage>
</organism>
<feature type="chain" id="PRO_5001832964" evidence="7">
    <location>
        <begin position="23"/>
        <end position="169"/>
    </location>
</feature>
<dbReference type="Ensembl" id="ENSPFOT00000005571.1">
    <property type="protein sequence ID" value="ENSPFOP00000005562.1"/>
    <property type="gene ID" value="ENSPFOG00000005698.1"/>
</dbReference>
<dbReference type="Proteomes" id="UP000028760">
    <property type="component" value="Unassembled WGS sequence"/>
</dbReference>
<dbReference type="GeneID" id="103151800"/>
<evidence type="ECO:0000256" key="6">
    <source>
        <dbReference type="SAM" id="MobiDB-lite"/>
    </source>
</evidence>
<evidence type="ECO:0000313" key="9">
    <source>
        <dbReference type="Proteomes" id="UP000028760"/>
    </source>
</evidence>
<dbReference type="GO" id="GO:0005576">
    <property type="term" value="C:extracellular region"/>
    <property type="evidence" value="ECO:0007669"/>
    <property type="project" value="UniProtKB-SubCell"/>
</dbReference>